<organism evidence="2 3">
    <name type="scientific">Hoeflea prorocentri</name>
    <dbReference type="NCBI Taxonomy" id="1922333"/>
    <lineage>
        <taxon>Bacteria</taxon>
        <taxon>Pseudomonadati</taxon>
        <taxon>Pseudomonadota</taxon>
        <taxon>Alphaproteobacteria</taxon>
        <taxon>Hyphomicrobiales</taxon>
        <taxon>Rhizobiaceae</taxon>
        <taxon>Hoeflea</taxon>
    </lineage>
</organism>
<evidence type="ECO:0000313" key="2">
    <source>
        <dbReference type="EMBL" id="MDA5398820.1"/>
    </source>
</evidence>
<keyword evidence="3" id="KW-1185">Reference proteome</keyword>
<gene>
    <name evidence="2" type="ORF">OQ273_09590</name>
</gene>
<reference evidence="2" key="1">
    <citation type="submission" date="2022-11" db="EMBL/GenBank/DDBJ databases">
        <title>Draft genome sequence of Hoeflea poritis E7-10 and Hoeflea prorocentri PM5-8, separated from scleractinian coral Porites lutea and marine dinoflagellate.</title>
        <authorList>
            <person name="Zhang G."/>
            <person name="Wei Q."/>
            <person name="Cai L."/>
        </authorList>
    </citation>
    <scope>NUCLEOTIDE SEQUENCE</scope>
    <source>
        <strain evidence="2">PM5-8</strain>
    </source>
</reference>
<name>A0A9X3UIG0_9HYPH</name>
<accession>A0A9X3UIG0</accession>
<proteinExistence type="predicted"/>
<comment type="caution">
    <text evidence="2">The sequence shown here is derived from an EMBL/GenBank/DDBJ whole genome shotgun (WGS) entry which is preliminary data.</text>
</comment>
<dbReference type="RefSeq" id="WP_267990224.1">
    <property type="nucleotide sequence ID" value="NZ_JAPJZI010000001.1"/>
</dbReference>
<evidence type="ECO:0000256" key="1">
    <source>
        <dbReference type="SAM" id="MobiDB-lite"/>
    </source>
</evidence>
<dbReference type="AlphaFoldDB" id="A0A9X3UIG0"/>
<evidence type="ECO:0000313" key="3">
    <source>
        <dbReference type="Proteomes" id="UP001151234"/>
    </source>
</evidence>
<sequence length="165" mass="18830">MNHVLDIGPLLNLYRMSQSDGIKIDPKYGTLSPFHRDGGRVIVLHEVLGEIEYEPYRNKIADWLKANGAEILEPQIPDEPDALRQLKKRYFPDMQESEAASCKNRADIAAYRFLETVKGDGQEYRLVAHDSGWLDYPKTMLEEFRNTGRRSPASTQTTGPIHEQA</sequence>
<dbReference type="Proteomes" id="UP001151234">
    <property type="component" value="Unassembled WGS sequence"/>
</dbReference>
<feature type="region of interest" description="Disordered" evidence="1">
    <location>
        <begin position="145"/>
        <end position="165"/>
    </location>
</feature>
<dbReference type="EMBL" id="JAPJZI010000001">
    <property type="protein sequence ID" value="MDA5398820.1"/>
    <property type="molecule type" value="Genomic_DNA"/>
</dbReference>
<protein>
    <submittedName>
        <fullName evidence="2">Uncharacterized protein</fullName>
    </submittedName>
</protein>